<sequence length="182" mass="19650">MALLHRIFYCTVLFFLGARLLLFLHLHGARHTTAAAEVSAGWAGGREPSSSTREGIVARSGCGGTGFGCDRKRQQPCIGWPHRPHWPPCALCAPWGSSCHQHPSPPSHCSFDSSPPWWLVGSVTSVDAGSSGGGVWNLWWGRRMGSSRGQLLGGQRAMETGEQHSPAMAIEIGENNRVRPIS</sequence>
<dbReference type="AlphaFoldDB" id="A0A0A9BJL2"/>
<dbReference type="EMBL" id="GBRH01235542">
    <property type="protein sequence ID" value="JAD62353.1"/>
    <property type="molecule type" value="Transcribed_RNA"/>
</dbReference>
<protein>
    <submittedName>
        <fullName evidence="2">Uncharacterized protein</fullName>
    </submittedName>
</protein>
<accession>A0A0A9BJL2</accession>
<reference evidence="2" key="1">
    <citation type="submission" date="2014-09" db="EMBL/GenBank/DDBJ databases">
        <authorList>
            <person name="Magalhaes I.L.F."/>
            <person name="Oliveira U."/>
            <person name="Santos F.R."/>
            <person name="Vidigal T.H.D.A."/>
            <person name="Brescovit A.D."/>
            <person name="Santos A.J."/>
        </authorList>
    </citation>
    <scope>NUCLEOTIDE SEQUENCE</scope>
    <source>
        <tissue evidence="2">Shoot tissue taken approximately 20 cm above the soil surface</tissue>
    </source>
</reference>
<keyword evidence="1" id="KW-0812">Transmembrane</keyword>
<name>A0A0A9BJL2_ARUDO</name>
<evidence type="ECO:0000313" key="2">
    <source>
        <dbReference type="EMBL" id="JAD62353.1"/>
    </source>
</evidence>
<organism evidence="2">
    <name type="scientific">Arundo donax</name>
    <name type="common">Giant reed</name>
    <name type="synonym">Donax arundinaceus</name>
    <dbReference type="NCBI Taxonomy" id="35708"/>
    <lineage>
        <taxon>Eukaryota</taxon>
        <taxon>Viridiplantae</taxon>
        <taxon>Streptophyta</taxon>
        <taxon>Embryophyta</taxon>
        <taxon>Tracheophyta</taxon>
        <taxon>Spermatophyta</taxon>
        <taxon>Magnoliopsida</taxon>
        <taxon>Liliopsida</taxon>
        <taxon>Poales</taxon>
        <taxon>Poaceae</taxon>
        <taxon>PACMAD clade</taxon>
        <taxon>Arundinoideae</taxon>
        <taxon>Arundineae</taxon>
        <taxon>Arundo</taxon>
    </lineage>
</organism>
<evidence type="ECO:0000256" key="1">
    <source>
        <dbReference type="SAM" id="Phobius"/>
    </source>
</evidence>
<keyword evidence="1" id="KW-1133">Transmembrane helix</keyword>
<proteinExistence type="predicted"/>
<reference evidence="2" key="2">
    <citation type="journal article" date="2015" name="Data Brief">
        <title>Shoot transcriptome of the giant reed, Arundo donax.</title>
        <authorList>
            <person name="Barrero R.A."/>
            <person name="Guerrero F.D."/>
            <person name="Moolhuijzen P."/>
            <person name="Goolsby J.A."/>
            <person name="Tidwell J."/>
            <person name="Bellgard S.E."/>
            <person name="Bellgard M.I."/>
        </authorList>
    </citation>
    <scope>NUCLEOTIDE SEQUENCE</scope>
    <source>
        <tissue evidence="2">Shoot tissue taken approximately 20 cm above the soil surface</tissue>
    </source>
</reference>
<feature type="transmembrane region" description="Helical" evidence="1">
    <location>
        <begin position="6"/>
        <end position="24"/>
    </location>
</feature>
<keyword evidence="1" id="KW-0472">Membrane</keyword>